<dbReference type="AlphaFoldDB" id="A0A4P9YDC1"/>
<dbReference type="InterPro" id="IPR029060">
    <property type="entry name" value="PIN-like_dom_sf"/>
</dbReference>
<evidence type="ECO:0000256" key="7">
    <source>
        <dbReference type="ARBA" id="ARBA00076388"/>
    </source>
</evidence>
<gene>
    <name evidence="9" type="ORF">ROZALSC1DRAFT_5574</name>
</gene>
<feature type="domain" description="UTP23 sensor motif region" evidence="8">
    <location>
        <begin position="202"/>
        <end position="218"/>
    </location>
</feature>
<evidence type="ECO:0000256" key="5">
    <source>
        <dbReference type="ARBA" id="ARBA00037300"/>
    </source>
</evidence>
<dbReference type="EMBL" id="ML006856">
    <property type="protein sequence ID" value="RKP16190.1"/>
    <property type="molecule type" value="Genomic_DNA"/>
</dbReference>
<evidence type="ECO:0000256" key="2">
    <source>
        <dbReference type="ARBA" id="ARBA00022517"/>
    </source>
</evidence>
<dbReference type="Pfam" id="PF04900">
    <property type="entry name" value="Fcf1"/>
    <property type="match status" value="1"/>
</dbReference>
<dbReference type="InterPro" id="IPR006984">
    <property type="entry name" value="Fcf1/UTP23"/>
</dbReference>
<protein>
    <recommendedName>
        <fullName evidence="7">U three protein 23</fullName>
    </recommendedName>
</protein>
<keyword evidence="2" id="KW-0690">Ribosome biogenesis</keyword>
<evidence type="ECO:0000313" key="10">
    <source>
        <dbReference type="Proteomes" id="UP000281549"/>
    </source>
</evidence>
<dbReference type="GO" id="GO:0032040">
    <property type="term" value="C:small-subunit processome"/>
    <property type="evidence" value="ECO:0007669"/>
    <property type="project" value="InterPro"/>
</dbReference>
<evidence type="ECO:0000256" key="6">
    <source>
        <dbReference type="ARBA" id="ARBA00038503"/>
    </source>
</evidence>
<evidence type="ECO:0000313" key="9">
    <source>
        <dbReference type="EMBL" id="RKP16190.1"/>
    </source>
</evidence>
<dbReference type="PANTHER" id="PTHR12416">
    <property type="entry name" value="RRNA-PROCESSING PROTEIN UTP23 HOMOLOG"/>
    <property type="match status" value="1"/>
</dbReference>
<dbReference type="Gene3D" id="3.40.50.1010">
    <property type="entry name" value="5'-nuclease"/>
    <property type="match status" value="1"/>
</dbReference>
<name>A0A4P9YDC1_ROZAC</name>
<reference evidence="10" key="1">
    <citation type="journal article" date="2018" name="Nat. Microbiol.">
        <title>Leveraging single-cell genomics to expand the fungal tree of life.</title>
        <authorList>
            <person name="Ahrendt S.R."/>
            <person name="Quandt C.A."/>
            <person name="Ciobanu D."/>
            <person name="Clum A."/>
            <person name="Salamov A."/>
            <person name="Andreopoulos B."/>
            <person name="Cheng J.F."/>
            <person name="Woyke T."/>
            <person name="Pelin A."/>
            <person name="Henrissat B."/>
            <person name="Reynolds N.K."/>
            <person name="Benny G.L."/>
            <person name="Smith M.E."/>
            <person name="James T.Y."/>
            <person name="Grigoriev I.V."/>
        </authorList>
    </citation>
    <scope>NUCLEOTIDE SEQUENCE [LARGE SCALE GENOMIC DNA]</scope>
    <source>
        <strain evidence="10">CSF55</strain>
    </source>
</reference>
<comment type="similarity">
    <text evidence="6">Belongs to the UTP23/FCF1 family. UTP23 subfamily.</text>
</comment>
<keyword evidence="3" id="KW-0698">rRNA processing</keyword>
<dbReference type="Proteomes" id="UP000281549">
    <property type="component" value="Unassembled WGS sequence"/>
</dbReference>
<evidence type="ECO:0000256" key="4">
    <source>
        <dbReference type="ARBA" id="ARBA00023242"/>
    </source>
</evidence>
<evidence type="ECO:0000259" key="8">
    <source>
        <dbReference type="Pfam" id="PF24779"/>
    </source>
</evidence>
<dbReference type="Pfam" id="PF24779">
    <property type="entry name" value="UTP23_sensor"/>
    <property type="match status" value="1"/>
</dbReference>
<dbReference type="SUPFAM" id="SSF88723">
    <property type="entry name" value="PIN domain-like"/>
    <property type="match status" value="1"/>
</dbReference>
<evidence type="ECO:0000256" key="3">
    <source>
        <dbReference type="ARBA" id="ARBA00022552"/>
    </source>
</evidence>
<proteinExistence type="inferred from homology"/>
<accession>A0A4P9YDC1</accession>
<comment type="function">
    <text evidence="5">Involved in rRNA-processing and ribosome biogenesis.</text>
</comment>
<dbReference type="GO" id="GO:0006364">
    <property type="term" value="P:rRNA processing"/>
    <property type="evidence" value="ECO:0007669"/>
    <property type="project" value="UniProtKB-KW"/>
</dbReference>
<dbReference type="CDD" id="cd08553">
    <property type="entry name" value="PIN_Fcf1-like"/>
    <property type="match status" value="1"/>
</dbReference>
<feature type="non-terminal residue" evidence="9">
    <location>
        <position position="218"/>
    </location>
</feature>
<dbReference type="FunFam" id="3.40.50.1010:FF:000006">
    <property type="entry name" value="rRNA-processing protein UTP23 homolog"/>
    <property type="match status" value="1"/>
</dbReference>
<keyword evidence="4" id="KW-0539">Nucleus</keyword>
<comment type="subcellular location">
    <subcellularLocation>
        <location evidence="1">Nucleus</location>
        <location evidence="1">Nucleolus</location>
    </subcellularLocation>
</comment>
<sequence>MKSKRTKRTKKQMSVYIHTFGFYQPFQVIGNNYTLLYPVDGNLIHHAVQNKIILREALPKLLQEECKLIVTDCIITELKALGEGFGASAAAARRFEIRKCQHEGVLSACECIKHLIGERNENRYTVATQDRALRRVLRELPAVPLVYYNKAAFILEPVSETTMRRIDQVREKTGLTEHDRMQIRRLEKELNVKKKVEKVGVKRKVPGNPNPLSCKKKK</sequence>
<organism evidence="9 10">
    <name type="scientific">Rozella allomycis (strain CSF55)</name>
    <dbReference type="NCBI Taxonomy" id="988480"/>
    <lineage>
        <taxon>Eukaryota</taxon>
        <taxon>Fungi</taxon>
        <taxon>Fungi incertae sedis</taxon>
        <taxon>Cryptomycota</taxon>
        <taxon>Cryptomycota incertae sedis</taxon>
        <taxon>Rozella</taxon>
    </lineage>
</organism>
<dbReference type="InterPro" id="IPR057776">
    <property type="entry name" value="UTP23_sensor"/>
</dbReference>
<evidence type="ECO:0000256" key="1">
    <source>
        <dbReference type="ARBA" id="ARBA00004604"/>
    </source>
</evidence>